<dbReference type="AlphaFoldDB" id="G6AUF2"/>
<dbReference type="CDD" id="cd16413">
    <property type="entry name" value="DGQHR_domain"/>
    <property type="match status" value="1"/>
</dbReference>
<dbReference type="HOGENOM" id="CLU_055813_0_0_10"/>
<protein>
    <submittedName>
        <fullName evidence="2">DGQHR domain protein</fullName>
    </submittedName>
</protein>
<feature type="compositionally biased region" description="Basic and acidic residues" evidence="1">
    <location>
        <begin position="50"/>
        <end position="61"/>
    </location>
</feature>
<comment type="caution">
    <text evidence="2">The sequence shown here is derived from an EMBL/GenBank/DDBJ whole genome shotgun (WGS) entry which is preliminary data.</text>
</comment>
<dbReference type="InterPro" id="IPR017601">
    <property type="entry name" value="DGQHR-contain_dom"/>
</dbReference>
<evidence type="ECO:0000313" key="3">
    <source>
        <dbReference type="Proteomes" id="UP000004407"/>
    </source>
</evidence>
<organism evidence="2 3">
    <name type="scientific">Leyella stercorea DSM 18206</name>
    <dbReference type="NCBI Taxonomy" id="1002367"/>
    <lineage>
        <taxon>Bacteria</taxon>
        <taxon>Pseudomonadati</taxon>
        <taxon>Bacteroidota</taxon>
        <taxon>Bacteroidia</taxon>
        <taxon>Bacteroidales</taxon>
        <taxon>Prevotellaceae</taxon>
        <taxon>Leyella</taxon>
    </lineage>
</organism>
<name>G6AUF2_9BACT</name>
<dbReference type="Proteomes" id="UP000004407">
    <property type="component" value="Unassembled WGS sequence"/>
</dbReference>
<dbReference type="NCBIfam" id="TIGR03187">
    <property type="entry name" value="DGQHR"/>
    <property type="match status" value="1"/>
</dbReference>
<dbReference type="InterPro" id="IPR017642">
    <property type="entry name" value="DNA_S_mod_DndB"/>
</dbReference>
<dbReference type="Pfam" id="PF14072">
    <property type="entry name" value="DndB"/>
    <property type="match status" value="1"/>
</dbReference>
<dbReference type="GeneID" id="78336127"/>
<gene>
    <name evidence="2" type="ORF">HMPREF0673_00242</name>
</gene>
<dbReference type="EMBL" id="AFZZ01000033">
    <property type="protein sequence ID" value="EHJ41970.1"/>
    <property type="molecule type" value="Genomic_DNA"/>
</dbReference>
<evidence type="ECO:0000256" key="1">
    <source>
        <dbReference type="SAM" id="MobiDB-lite"/>
    </source>
</evidence>
<dbReference type="PATRIC" id="fig|1002367.3.peg.193"/>
<dbReference type="RefSeq" id="WP_007897003.1">
    <property type="nucleotide sequence ID" value="NZ_JH379357.1"/>
</dbReference>
<reference evidence="2 3" key="1">
    <citation type="submission" date="2011-08" db="EMBL/GenBank/DDBJ databases">
        <authorList>
            <person name="Weinstock G."/>
            <person name="Sodergren E."/>
            <person name="Clifton S."/>
            <person name="Fulton L."/>
            <person name="Fulton B."/>
            <person name="Courtney L."/>
            <person name="Fronick C."/>
            <person name="Harrison M."/>
            <person name="Strong C."/>
            <person name="Farmer C."/>
            <person name="Delahaunty K."/>
            <person name="Markovic C."/>
            <person name="Hall O."/>
            <person name="Minx P."/>
            <person name="Tomlinson C."/>
            <person name="Mitreva M."/>
            <person name="Hou S."/>
            <person name="Chen J."/>
            <person name="Wollam A."/>
            <person name="Pepin K.H."/>
            <person name="Johnson M."/>
            <person name="Bhonagiri V."/>
            <person name="Zhang X."/>
            <person name="Suruliraj S."/>
            <person name="Warren W."/>
            <person name="Chinwalla A."/>
            <person name="Mardis E.R."/>
            <person name="Wilson R.K."/>
        </authorList>
    </citation>
    <scope>NUCLEOTIDE SEQUENCE [LARGE SCALE GENOMIC DNA]</scope>
    <source>
        <strain evidence="2 3">DSM 18206</strain>
    </source>
</reference>
<sequence>MKIIFPYIEIEQPIGTFYMSTINAEVLAQIVSIQRRNEKEKQNLFGNNRLPKDEEGVQREQSKERVESISKYCQDPDATFPTPIIISIYRDKEYTDNGHEFIFDIDEYDTIGDVIDGQHRLLGIMKSKRAVDFNLPVVLMFNLTMEEKAYVFSIINSTQTKVSMSLIYDLFDLSKTRSFQKTAHEIARSLNKMNNSPFFNRLKMLGKKDDNQYYATLSQGTFVTQLLSLMTKDPNGERSALKRNKPLPKDEHLPLRQYFLEGKDDVILKIILNCFSALKVIFPDEWKNPDRNILWKTTGFGGVIKAFPKIYKYGIVENDLSQSFFEKIFASFKEYMQVNNKDFTSKFYSGGGEQLQGKLCQDILRANNL</sequence>
<dbReference type="eggNOG" id="ENOG5030U9W">
    <property type="taxonomic scope" value="Bacteria"/>
</dbReference>
<proteinExistence type="predicted"/>
<accession>G6AUF2</accession>
<feature type="region of interest" description="Disordered" evidence="1">
    <location>
        <begin position="42"/>
        <end position="61"/>
    </location>
</feature>
<evidence type="ECO:0000313" key="2">
    <source>
        <dbReference type="EMBL" id="EHJ41970.1"/>
    </source>
</evidence>